<name>A0ABV8SQA7_9GAMM</name>
<sequence>MNIPSGSMRSNRMQLIARFVCLMVLLPGLAAAHGLLLDAKHVGDKIEGTVYYSNGELAVRESVELLDLSTQGATAAAGETDNEGKFSFPVVEGHRYRVSAYAAEGHGVDVEIDAVADARPKLIEKEGAAAEEQSWLPPAWAVIGFLLLASLVPVAISRRRAAAAAAGSNK</sequence>
<proteinExistence type="predicted"/>
<dbReference type="RefSeq" id="WP_380596198.1">
    <property type="nucleotide sequence ID" value="NZ_JBHSDU010000003.1"/>
</dbReference>
<evidence type="ECO:0000313" key="3">
    <source>
        <dbReference type="Proteomes" id="UP001595904"/>
    </source>
</evidence>
<accession>A0ABV8SQA7</accession>
<comment type="caution">
    <text evidence="2">The sequence shown here is derived from an EMBL/GenBank/DDBJ whole genome shotgun (WGS) entry which is preliminary data.</text>
</comment>
<organism evidence="2 3">
    <name type="scientific">Steroidobacter flavus</name>
    <dbReference type="NCBI Taxonomy" id="1842136"/>
    <lineage>
        <taxon>Bacteria</taxon>
        <taxon>Pseudomonadati</taxon>
        <taxon>Pseudomonadota</taxon>
        <taxon>Gammaproteobacteria</taxon>
        <taxon>Steroidobacterales</taxon>
        <taxon>Steroidobacteraceae</taxon>
        <taxon>Steroidobacter</taxon>
    </lineage>
</organism>
<keyword evidence="3" id="KW-1185">Reference proteome</keyword>
<keyword evidence="1" id="KW-0472">Membrane</keyword>
<keyword evidence="1" id="KW-0812">Transmembrane</keyword>
<evidence type="ECO:0000313" key="2">
    <source>
        <dbReference type="EMBL" id="MFC4309135.1"/>
    </source>
</evidence>
<keyword evidence="1" id="KW-1133">Transmembrane helix</keyword>
<evidence type="ECO:0000256" key="1">
    <source>
        <dbReference type="SAM" id="Phobius"/>
    </source>
</evidence>
<dbReference type="EMBL" id="JBHSDU010000003">
    <property type="protein sequence ID" value="MFC4309135.1"/>
    <property type="molecule type" value="Genomic_DNA"/>
</dbReference>
<dbReference type="Proteomes" id="UP001595904">
    <property type="component" value="Unassembled WGS sequence"/>
</dbReference>
<feature type="transmembrane region" description="Helical" evidence="1">
    <location>
        <begin position="135"/>
        <end position="156"/>
    </location>
</feature>
<reference evidence="3" key="1">
    <citation type="journal article" date="2019" name="Int. J. Syst. Evol. Microbiol.">
        <title>The Global Catalogue of Microorganisms (GCM) 10K type strain sequencing project: providing services to taxonomists for standard genome sequencing and annotation.</title>
        <authorList>
            <consortium name="The Broad Institute Genomics Platform"/>
            <consortium name="The Broad Institute Genome Sequencing Center for Infectious Disease"/>
            <person name="Wu L."/>
            <person name="Ma J."/>
        </authorList>
    </citation>
    <scope>NUCLEOTIDE SEQUENCE [LARGE SCALE GENOMIC DNA]</scope>
    <source>
        <strain evidence="3">CGMCC 1.10759</strain>
    </source>
</reference>
<gene>
    <name evidence="2" type="ORF">ACFPN2_08595</name>
</gene>
<protein>
    <submittedName>
        <fullName evidence="2">Carboxypeptidase-like regulatory domain-containing protein</fullName>
    </submittedName>
</protein>